<feature type="compositionally biased region" description="Polar residues" evidence="1">
    <location>
        <begin position="377"/>
        <end position="387"/>
    </location>
</feature>
<protein>
    <submittedName>
        <fullName evidence="3">DUF3300 domain-containing protein</fullName>
    </submittedName>
</protein>
<proteinExistence type="predicted"/>
<keyword evidence="2" id="KW-0732">Signal</keyword>
<feature type="compositionally biased region" description="Basic and acidic residues" evidence="1">
    <location>
        <begin position="391"/>
        <end position="402"/>
    </location>
</feature>
<evidence type="ECO:0000256" key="2">
    <source>
        <dbReference type="SAM" id="SignalP"/>
    </source>
</evidence>
<organism evidence="3 4">
    <name type="scientific">Alteromonas salexigens</name>
    <dbReference type="NCBI Taxonomy" id="2982530"/>
    <lineage>
        <taxon>Bacteria</taxon>
        <taxon>Pseudomonadati</taxon>
        <taxon>Pseudomonadota</taxon>
        <taxon>Gammaproteobacteria</taxon>
        <taxon>Alteromonadales</taxon>
        <taxon>Alteromonadaceae</taxon>
        <taxon>Alteromonas/Salinimonas group</taxon>
        <taxon>Alteromonas</taxon>
    </lineage>
</organism>
<feature type="compositionally biased region" description="Basic and acidic residues" evidence="1">
    <location>
        <begin position="421"/>
        <end position="432"/>
    </location>
</feature>
<dbReference type="InterPro" id="IPR021728">
    <property type="entry name" value="DUF3300"/>
</dbReference>
<dbReference type="PANTHER" id="PTHR40269">
    <property type="entry name" value="OUTER MEMBRANE PROTEIN-RELATED"/>
    <property type="match status" value="1"/>
</dbReference>
<reference evidence="4" key="1">
    <citation type="submission" date="2023-07" db="EMBL/GenBank/DDBJ databases">
        <title>Study on multiphase classification of strain Alteromonas salexigens isolated from the Yellow Sea.</title>
        <authorList>
            <person name="Sun L."/>
        </authorList>
    </citation>
    <scope>NUCLEOTIDE SEQUENCE [LARGE SCALE GENOMIC DNA]</scope>
    <source>
        <strain evidence="4">ASW11-19</strain>
    </source>
</reference>
<dbReference type="RefSeq" id="WP_262993661.1">
    <property type="nucleotide sequence ID" value="NZ_JAOTJC010000007.1"/>
</dbReference>
<dbReference type="PANTHER" id="PTHR40269:SF1">
    <property type="entry name" value="OUTER MEMBRANE PROTEIN"/>
    <property type="match status" value="1"/>
</dbReference>
<dbReference type="Pfam" id="PF11737">
    <property type="entry name" value="DUF3300"/>
    <property type="match status" value="1"/>
</dbReference>
<evidence type="ECO:0000313" key="4">
    <source>
        <dbReference type="Proteomes" id="UP001209257"/>
    </source>
</evidence>
<evidence type="ECO:0000313" key="3">
    <source>
        <dbReference type="EMBL" id="MCU7554743.1"/>
    </source>
</evidence>
<name>A0ABT2VQM4_9ALTE</name>
<feature type="region of interest" description="Disordered" evidence="1">
    <location>
        <begin position="289"/>
        <end position="432"/>
    </location>
</feature>
<evidence type="ECO:0000256" key="1">
    <source>
        <dbReference type="SAM" id="MobiDB-lite"/>
    </source>
</evidence>
<keyword evidence="4" id="KW-1185">Reference proteome</keyword>
<gene>
    <name evidence="3" type="ORF">OCL06_09040</name>
</gene>
<comment type="caution">
    <text evidence="3">The sequence shown here is derived from an EMBL/GenBank/DDBJ whole genome shotgun (WGS) entry which is preliminary data.</text>
</comment>
<feature type="signal peptide" evidence="2">
    <location>
        <begin position="1"/>
        <end position="25"/>
    </location>
</feature>
<sequence length="432" mass="50763">MKQSTLPLIISLAFSSLFPVANVQATPEPLPQMAESSYSDAELDSLLAPIALYPDTVLTHILIASTYPLEVVAADRWRQENAHLNAEQVANAVEAYDWDPSVKALAPFDQVLRTMADDLNWLQSLGDNVLISQSRVLARVQVLRQHALSQGALSDNEYQRVERDAEVIVIEPRRREVVYVPYYDTRVVYGHWWHPVAPVHWHHPVNYRNHFGFYWSPSIRLTSFFYFGGIHWHNRHVVVTHRPVRHYHHGYSRKRVYSKEYQRWNHNVKHRRIRYSDRVVRSAPERYAVAPQRKVVHSQSKSRQVDYRQQPRQRLQDARKNHRQVTPVKPKQVRTHAPEKSRAPKYTREPVRHSNERDVVKPRVSKPEVVRRPNQAAPRTQPKSPRQYTKPVERPTYRSEAKRTHKPAVRQQRQSTHKVKRDVASHSRRAER</sequence>
<dbReference type="Proteomes" id="UP001209257">
    <property type="component" value="Unassembled WGS sequence"/>
</dbReference>
<accession>A0ABT2VQM4</accession>
<dbReference type="EMBL" id="JAOTJC010000007">
    <property type="protein sequence ID" value="MCU7554743.1"/>
    <property type="molecule type" value="Genomic_DNA"/>
</dbReference>
<feature type="compositionally biased region" description="Basic and acidic residues" evidence="1">
    <location>
        <begin position="336"/>
        <end position="371"/>
    </location>
</feature>
<feature type="chain" id="PRO_5045327361" evidence="2">
    <location>
        <begin position="26"/>
        <end position="432"/>
    </location>
</feature>